<dbReference type="Proteomes" id="UP000238701">
    <property type="component" value="Unassembled WGS sequence"/>
</dbReference>
<dbReference type="PANTHER" id="PTHR43542">
    <property type="entry name" value="METHYLTRANSFERASE"/>
    <property type="match status" value="1"/>
</dbReference>
<dbReference type="GO" id="GO:0031167">
    <property type="term" value="P:rRNA methylation"/>
    <property type="evidence" value="ECO:0007669"/>
    <property type="project" value="InterPro"/>
</dbReference>
<name>A0A2U3K047_9BACT</name>
<dbReference type="NCBIfam" id="TIGR00095">
    <property type="entry name" value="16S rRNA (guanine(966)-N(2))-methyltransferase RsmD"/>
    <property type="match status" value="1"/>
</dbReference>
<dbReference type="GO" id="GO:0008168">
    <property type="term" value="F:methyltransferase activity"/>
    <property type="evidence" value="ECO:0007669"/>
    <property type="project" value="UniProtKB-KW"/>
</dbReference>
<dbReference type="PANTHER" id="PTHR43542:SF1">
    <property type="entry name" value="METHYLTRANSFERASE"/>
    <property type="match status" value="1"/>
</dbReference>
<dbReference type="PIRSF" id="PIRSF004553">
    <property type="entry name" value="CHP00095"/>
    <property type="match status" value="1"/>
</dbReference>
<keyword evidence="2" id="KW-0808">Transferase</keyword>
<evidence type="ECO:0000256" key="2">
    <source>
        <dbReference type="ARBA" id="ARBA00022679"/>
    </source>
</evidence>
<evidence type="ECO:0008006" key="5">
    <source>
        <dbReference type="Google" id="ProtNLM"/>
    </source>
</evidence>
<dbReference type="AlphaFoldDB" id="A0A2U3K047"/>
<organism evidence="3 4">
    <name type="scientific">Candidatus Sulfotelmatobacter kueseliae</name>
    <dbReference type="NCBI Taxonomy" id="2042962"/>
    <lineage>
        <taxon>Bacteria</taxon>
        <taxon>Pseudomonadati</taxon>
        <taxon>Acidobacteriota</taxon>
        <taxon>Terriglobia</taxon>
        <taxon>Terriglobales</taxon>
        <taxon>Candidatus Korobacteraceae</taxon>
        <taxon>Candidatus Sulfotelmatobacter</taxon>
    </lineage>
</organism>
<evidence type="ECO:0000313" key="3">
    <source>
        <dbReference type="EMBL" id="SPF32947.1"/>
    </source>
</evidence>
<dbReference type="InterPro" id="IPR029063">
    <property type="entry name" value="SAM-dependent_MTases_sf"/>
</dbReference>
<evidence type="ECO:0000313" key="4">
    <source>
        <dbReference type="Proteomes" id="UP000238701"/>
    </source>
</evidence>
<sequence length="200" mass="22510">MRVIAGKYRSRPLRSLRGMDIRPTSDRLRETLFDVLTAGNPSALEGSVWLDLFAGTGAVGIEALSRGAKLVCFVESSAAAANLIRQNLESLDLRSGFKLYQEALPRAFWRMAREHVAADVVFVDPPYRMKEAYRETLRGLAESPVVWAMSMVIAEHEKKFDPGEEFGPLRRFRRLIQGDAALSFYRMASAGDVRERPAFR</sequence>
<dbReference type="Pfam" id="PF03602">
    <property type="entry name" value="Cons_hypoth95"/>
    <property type="match status" value="1"/>
</dbReference>
<dbReference type="CDD" id="cd02440">
    <property type="entry name" value="AdoMet_MTases"/>
    <property type="match status" value="1"/>
</dbReference>
<dbReference type="InterPro" id="IPR004398">
    <property type="entry name" value="RNA_MeTrfase_RsmD"/>
</dbReference>
<proteinExistence type="predicted"/>
<accession>A0A2U3K047</accession>
<protein>
    <recommendedName>
        <fullName evidence="5">Methyltransferase</fullName>
    </recommendedName>
</protein>
<evidence type="ECO:0000256" key="1">
    <source>
        <dbReference type="ARBA" id="ARBA00022603"/>
    </source>
</evidence>
<keyword evidence="1" id="KW-0489">Methyltransferase</keyword>
<dbReference type="OrthoDB" id="9803017at2"/>
<gene>
    <name evidence="3" type="ORF">SBA1_1100022</name>
</gene>
<dbReference type="Gene3D" id="3.40.50.150">
    <property type="entry name" value="Vaccinia Virus protein VP39"/>
    <property type="match status" value="1"/>
</dbReference>
<reference evidence="4" key="1">
    <citation type="submission" date="2018-02" db="EMBL/GenBank/DDBJ databases">
        <authorList>
            <person name="Hausmann B."/>
        </authorList>
    </citation>
    <scope>NUCLEOTIDE SEQUENCE [LARGE SCALE GENOMIC DNA]</scope>
    <source>
        <strain evidence="4">Peat soil MAG SbA1</strain>
    </source>
</reference>
<dbReference type="EMBL" id="OMOD01000014">
    <property type="protein sequence ID" value="SPF32947.1"/>
    <property type="molecule type" value="Genomic_DNA"/>
</dbReference>
<dbReference type="SUPFAM" id="SSF53335">
    <property type="entry name" value="S-adenosyl-L-methionine-dependent methyltransferases"/>
    <property type="match status" value="1"/>
</dbReference>